<keyword evidence="3" id="KW-0812">Transmembrane</keyword>
<protein>
    <recommendedName>
        <fullName evidence="4">Legume lectin domain-containing protein</fullName>
    </recommendedName>
</protein>
<dbReference type="PANTHER" id="PTHR32401:SF30">
    <property type="entry name" value="NON-SPECIFIC SERINE_THREONINE PROTEIN KINASE"/>
    <property type="match status" value="1"/>
</dbReference>
<evidence type="ECO:0000256" key="1">
    <source>
        <dbReference type="ARBA" id="ARBA00007606"/>
    </source>
</evidence>
<keyword evidence="6" id="KW-1185">Reference proteome</keyword>
<dbReference type="EMBL" id="CAKOAT010098600">
    <property type="protein sequence ID" value="CAH8323390.1"/>
    <property type="molecule type" value="Genomic_DNA"/>
</dbReference>
<dbReference type="SUPFAM" id="SSF49899">
    <property type="entry name" value="Concanavalin A-like lectins/glucanases"/>
    <property type="match status" value="1"/>
</dbReference>
<evidence type="ECO:0000256" key="2">
    <source>
        <dbReference type="ARBA" id="ARBA00022734"/>
    </source>
</evidence>
<comment type="caution">
    <text evidence="5">The sequence shown here is derived from an EMBL/GenBank/DDBJ whole genome shotgun (WGS) entry which is preliminary data.</text>
</comment>
<dbReference type="GO" id="GO:0030246">
    <property type="term" value="F:carbohydrate binding"/>
    <property type="evidence" value="ECO:0007669"/>
    <property type="project" value="UniProtKB-KW"/>
</dbReference>
<comment type="similarity">
    <text evidence="1">Belongs to the leguminous lectin family.</text>
</comment>
<dbReference type="InterPro" id="IPR013320">
    <property type="entry name" value="ConA-like_dom_sf"/>
</dbReference>
<dbReference type="InterPro" id="IPR001220">
    <property type="entry name" value="Legume_lectin_dom"/>
</dbReference>
<organism evidence="5 6">
    <name type="scientific">Eruca vesicaria subsp. sativa</name>
    <name type="common">Garden rocket</name>
    <name type="synonym">Eruca sativa</name>
    <dbReference type="NCBI Taxonomy" id="29727"/>
    <lineage>
        <taxon>Eukaryota</taxon>
        <taxon>Viridiplantae</taxon>
        <taxon>Streptophyta</taxon>
        <taxon>Embryophyta</taxon>
        <taxon>Tracheophyta</taxon>
        <taxon>Spermatophyta</taxon>
        <taxon>Magnoliopsida</taxon>
        <taxon>eudicotyledons</taxon>
        <taxon>Gunneridae</taxon>
        <taxon>Pentapetalae</taxon>
        <taxon>rosids</taxon>
        <taxon>malvids</taxon>
        <taxon>Brassicales</taxon>
        <taxon>Brassicaceae</taxon>
        <taxon>Brassiceae</taxon>
        <taxon>Eruca</taxon>
    </lineage>
</organism>
<dbReference type="PANTHER" id="PTHR32401">
    <property type="entry name" value="CONCANAVALIN A-LIKE LECTIN FAMILY PROTEIN"/>
    <property type="match status" value="1"/>
</dbReference>
<sequence length="173" mass="19243">MTDLHIRSKLSVSSSDMAHWLLQILIISSLHLISPSSQQETRFVYENFSSQENLYLDASATVLPSGLLELTSASEHQMGHAFYNKPLELSSYFSTHFVCALVPMQGNEGGHGLAFVVSPSRDFSHAEPTRYLGVSTHHHLNHHLLLLAFLLLSLTLFGTLSSMMSKTITWGLM</sequence>
<evidence type="ECO:0000313" key="6">
    <source>
        <dbReference type="Proteomes" id="UP001642260"/>
    </source>
</evidence>
<dbReference type="Pfam" id="PF00139">
    <property type="entry name" value="Lectin_legB"/>
    <property type="match status" value="1"/>
</dbReference>
<proteinExistence type="inferred from homology"/>
<keyword evidence="3" id="KW-0472">Membrane</keyword>
<keyword evidence="2" id="KW-0430">Lectin</keyword>
<accession>A0ABC8JKC5</accession>
<evidence type="ECO:0000259" key="4">
    <source>
        <dbReference type="Pfam" id="PF00139"/>
    </source>
</evidence>
<dbReference type="AlphaFoldDB" id="A0ABC8JKC5"/>
<dbReference type="InterPro" id="IPR050258">
    <property type="entry name" value="Leguminous_Lectin"/>
</dbReference>
<evidence type="ECO:0000313" key="5">
    <source>
        <dbReference type="EMBL" id="CAH8323390.1"/>
    </source>
</evidence>
<name>A0ABC8JKC5_ERUVS</name>
<gene>
    <name evidence="5" type="ORF">ERUC_LOCUS9871</name>
</gene>
<keyword evidence="3" id="KW-1133">Transmembrane helix</keyword>
<feature type="domain" description="Legume lectin" evidence="4">
    <location>
        <begin position="41"/>
        <end position="139"/>
    </location>
</feature>
<reference evidence="5 6" key="1">
    <citation type="submission" date="2022-03" db="EMBL/GenBank/DDBJ databases">
        <authorList>
            <person name="Macdonald S."/>
            <person name="Ahmed S."/>
            <person name="Newling K."/>
        </authorList>
    </citation>
    <scope>NUCLEOTIDE SEQUENCE [LARGE SCALE GENOMIC DNA]</scope>
</reference>
<dbReference type="Proteomes" id="UP001642260">
    <property type="component" value="Unassembled WGS sequence"/>
</dbReference>
<evidence type="ECO:0000256" key="3">
    <source>
        <dbReference type="SAM" id="Phobius"/>
    </source>
</evidence>
<dbReference type="Gene3D" id="2.60.120.200">
    <property type="match status" value="1"/>
</dbReference>
<feature type="transmembrane region" description="Helical" evidence="3">
    <location>
        <begin position="144"/>
        <end position="164"/>
    </location>
</feature>